<dbReference type="InterPro" id="IPR036249">
    <property type="entry name" value="Thioredoxin-like_sf"/>
</dbReference>
<feature type="domain" description="Thioredoxin" evidence="2">
    <location>
        <begin position="31"/>
        <end position="163"/>
    </location>
</feature>
<dbReference type="CDD" id="cd02966">
    <property type="entry name" value="TlpA_like_family"/>
    <property type="match status" value="1"/>
</dbReference>
<keyword evidence="4" id="KW-1185">Reference proteome</keyword>
<dbReference type="PANTHER" id="PTHR42852:SF13">
    <property type="entry name" value="PROTEIN DIPZ"/>
    <property type="match status" value="1"/>
</dbReference>
<organism evidence="3 4">
    <name type="scientific">Pseudoalteromonas spongiae</name>
    <dbReference type="NCBI Taxonomy" id="298657"/>
    <lineage>
        <taxon>Bacteria</taxon>
        <taxon>Pseudomonadati</taxon>
        <taxon>Pseudomonadota</taxon>
        <taxon>Gammaproteobacteria</taxon>
        <taxon>Alteromonadales</taxon>
        <taxon>Pseudoalteromonadaceae</taxon>
        <taxon>Pseudoalteromonas</taxon>
    </lineage>
</organism>
<dbReference type="RefSeq" id="WP_336434690.1">
    <property type="nucleotide sequence ID" value="NZ_JBAWKS010000001.1"/>
</dbReference>
<evidence type="ECO:0000259" key="2">
    <source>
        <dbReference type="PROSITE" id="PS51352"/>
    </source>
</evidence>
<feature type="transmembrane region" description="Helical" evidence="1">
    <location>
        <begin position="7"/>
        <end position="25"/>
    </location>
</feature>
<accession>A0ABU8EPS6</accession>
<reference evidence="3 4" key="1">
    <citation type="submission" date="2023-12" db="EMBL/GenBank/DDBJ databases">
        <title>Friends and Foes: Symbiotic and Algicidal bacterial influence on Karenia brevis blooms.</title>
        <authorList>
            <person name="Fei C."/>
            <person name="Mohamed A.R."/>
            <person name="Booker A."/>
            <person name="Arshad M."/>
            <person name="Klass S."/>
            <person name="Ahn S."/>
            <person name="Gilbert P.M."/>
            <person name="Heil C.A."/>
            <person name="Martinez J.M."/>
            <person name="Amin S.A."/>
        </authorList>
    </citation>
    <scope>NUCLEOTIDE SEQUENCE [LARGE SCALE GENOMIC DNA]</scope>
    <source>
        <strain evidence="3 4">CE15</strain>
    </source>
</reference>
<evidence type="ECO:0000256" key="1">
    <source>
        <dbReference type="SAM" id="Phobius"/>
    </source>
</evidence>
<dbReference type="InterPro" id="IPR000866">
    <property type="entry name" value="AhpC/TSA"/>
</dbReference>
<dbReference type="Proteomes" id="UP001382455">
    <property type="component" value="Unassembled WGS sequence"/>
</dbReference>
<proteinExistence type="predicted"/>
<dbReference type="InterPro" id="IPR050553">
    <property type="entry name" value="Thioredoxin_ResA/DsbE_sf"/>
</dbReference>
<dbReference type="PANTHER" id="PTHR42852">
    <property type="entry name" value="THIOL:DISULFIDE INTERCHANGE PROTEIN DSBE"/>
    <property type="match status" value="1"/>
</dbReference>
<dbReference type="EMBL" id="JBAWKS010000001">
    <property type="protein sequence ID" value="MEI4548901.1"/>
    <property type="molecule type" value="Genomic_DNA"/>
</dbReference>
<keyword evidence="1" id="KW-1133">Transmembrane helix</keyword>
<dbReference type="InterPro" id="IPR013766">
    <property type="entry name" value="Thioredoxin_domain"/>
</dbReference>
<gene>
    <name evidence="3" type="ORF">WAE96_04135</name>
</gene>
<evidence type="ECO:0000313" key="4">
    <source>
        <dbReference type="Proteomes" id="UP001382455"/>
    </source>
</evidence>
<comment type="caution">
    <text evidence="3">The sequence shown here is derived from an EMBL/GenBank/DDBJ whole genome shotgun (WGS) entry which is preliminary data.</text>
</comment>
<dbReference type="Pfam" id="PF00578">
    <property type="entry name" value="AhpC-TSA"/>
    <property type="match status" value="1"/>
</dbReference>
<keyword evidence="1" id="KW-0812">Transmembrane</keyword>
<dbReference type="PROSITE" id="PS51352">
    <property type="entry name" value="THIOREDOXIN_2"/>
    <property type="match status" value="1"/>
</dbReference>
<dbReference type="SUPFAM" id="SSF52833">
    <property type="entry name" value="Thioredoxin-like"/>
    <property type="match status" value="1"/>
</dbReference>
<protein>
    <submittedName>
        <fullName evidence="3">TlpA disulfide reductase family protein</fullName>
    </submittedName>
</protein>
<keyword evidence="1" id="KW-0472">Membrane</keyword>
<name>A0ABU8EPS6_9GAMM</name>
<evidence type="ECO:0000313" key="3">
    <source>
        <dbReference type="EMBL" id="MEI4548901.1"/>
    </source>
</evidence>
<dbReference type="Gene3D" id="3.40.30.10">
    <property type="entry name" value="Glutaredoxin"/>
    <property type="match status" value="1"/>
</dbReference>
<sequence>MKLKIKSIILNILFFSVIFFVITTFQQRNLLSNDQPAPYFNLETLQTGERVSIKSLQNQQTVIYFFAPWCTVCKLSMPNLDKLAKNGSINAIAIAADFESKQQVEAFVDELSLSMPVLLADSHTASNYKISAFPTYYVISEDLKIIAKSMGYSTELGLRARSF</sequence>